<evidence type="ECO:0000313" key="1">
    <source>
        <dbReference type="EMBL" id="JAH28177.1"/>
    </source>
</evidence>
<organism evidence="1">
    <name type="scientific">Anguilla anguilla</name>
    <name type="common">European freshwater eel</name>
    <name type="synonym">Muraena anguilla</name>
    <dbReference type="NCBI Taxonomy" id="7936"/>
    <lineage>
        <taxon>Eukaryota</taxon>
        <taxon>Metazoa</taxon>
        <taxon>Chordata</taxon>
        <taxon>Craniata</taxon>
        <taxon>Vertebrata</taxon>
        <taxon>Euteleostomi</taxon>
        <taxon>Actinopterygii</taxon>
        <taxon>Neopterygii</taxon>
        <taxon>Teleostei</taxon>
        <taxon>Anguilliformes</taxon>
        <taxon>Anguillidae</taxon>
        <taxon>Anguilla</taxon>
    </lineage>
</organism>
<sequence length="51" mass="5875">MYYVLFQMNQKKLQDKQIRLPCILKHIILLCITAGATADSYSIPSVIPYCK</sequence>
<accession>A0A0E9RH93</accession>
<reference evidence="1" key="2">
    <citation type="journal article" date="2015" name="Fish Shellfish Immunol.">
        <title>Early steps in the European eel (Anguilla anguilla)-Vibrio vulnificus interaction in the gills: Role of the RtxA13 toxin.</title>
        <authorList>
            <person name="Callol A."/>
            <person name="Pajuelo D."/>
            <person name="Ebbesson L."/>
            <person name="Teles M."/>
            <person name="MacKenzie S."/>
            <person name="Amaro C."/>
        </authorList>
    </citation>
    <scope>NUCLEOTIDE SEQUENCE</scope>
</reference>
<reference evidence="1" key="1">
    <citation type="submission" date="2014-11" db="EMBL/GenBank/DDBJ databases">
        <authorList>
            <person name="Amaro Gonzalez C."/>
        </authorList>
    </citation>
    <scope>NUCLEOTIDE SEQUENCE</scope>
</reference>
<proteinExistence type="predicted"/>
<dbReference type="AlphaFoldDB" id="A0A0E9RH93"/>
<name>A0A0E9RH93_ANGAN</name>
<protein>
    <submittedName>
        <fullName evidence="1">Uncharacterized protein</fullName>
    </submittedName>
</protein>
<dbReference type="EMBL" id="GBXM01080400">
    <property type="protein sequence ID" value="JAH28177.1"/>
    <property type="molecule type" value="Transcribed_RNA"/>
</dbReference>